<reference evidence="3 5" key="1">
    <citation type="submission" date="2018-06" db="EMBL/GenBank/DDBJ databases">
        <authorList>
            <consortium name="Pathogen Informatics"/>
            <person name="Doyle S."/>
        </authorList>
    </citation>
    <scope>NUCLEOTIDE SEQUENCE [LARGE SCALE GENOMIC DNA]</scope>
    <source>
        <strain evidence="3 5">NCTC10597</strain>
    </source>
</reference>
<accession>A0A8B4QB44</accession>
<comment type="caution">
    <text evidence="3">The sequence shown here is derived from an EMBL/GenBank/DDBJ whole genome shotgun (WGS) entry which is preliminary data.</text>
</comment>
<keyword evidence="1" id="KW-0472">Membrane</keyword>
<evidence type="ECO:0000313" key="5">
    <source>
        <dbReference type="Proteomes" id="UP000254330"/>
    </source>
</evidence>
<dbReference type="OrthoDB" id="2456434at2"/>
<evidence type="ECO:0000259" key="2">
    <source>
        <dbReference type="Pfam" id="PF04471"/>
    </source>
</evidence>
<evidence type="ECO:0000313" key="4">
    <source>
        <dbReference type="EMBL" id="TDR35759.1"/>
    </source>
</evidence>
<gene>
    <name evidence="4" type="ORF">DFR61_12931</name>
    <name evidence="3" type="ORF">NCTC10597_01619</name>
</gene>
<keyword evidence="6" id="KW-1185">Reference proteome</keyword>
<keyword evidence="1" id="KW-1133">Transmembrane helix</keyword>
<keyword evidence="1" id="KW-0812">Transmembrane</keyword>
<feature type="transmembrane region" description="Helical" evidence="1">
    <location>
        <begin position="66"/>
        <end position="87"/>
    </location>
</feature>
<protein>
    <submittedName>
        <fullName evidence="4">Restriction endonuclease</fullName>
    </submittedName>
</protein>
<feature type="domain" description="Restriction endonuclease type IV Mrr" evidence="2">
    <location>
        <begin position="191"/>
        <end position="297"/>
    </location>
</feature>
<dbReference type="Proteomes" id="UP000254330">
    <property type="component" value="Unassembled WGS sequence"/>
</dbReference>
<dbReference type="EMBL" id="UGNP01000001">
    <property type="protein sequence ID" value="STX09912.1"/>
    <property type="molecule type" value="Genomic_DNA"/>
</dbReference>
<keyword evidence="4" id="KW-0540">Nuclease</keyword>
<evidence type="ECO:0000313" key="3">
    <source>
        <dbReference type="EMBL" id="STX09912.1"/>
    </source>
</evidence>
<dbReference type="Proteomes" id="UP000294641">
    <property type="component" value="Unassembled WGS sequence"/>
</dbReference>
<dbReference type="GO" id="GO:0003677">
    <property type="term" value="F:DNA binding"/>
    <property type="evidence" value="ECO:0007669"/>
    <property type="project" value="InterPro"/>
</dbReference>
<reference evidence="4 6" key="2">
    <citation type="submission" date="2019-03" db="EMBL/GenBank/DDBJ databases">
        <title>Genomic Encyclopedia of Type Strains, Phase IV (KMG-IV): sequencing the most valuable type-strain genomes for metagenomic binning, comparative biology and taxonomic classification.</title>
        <authorList>
            <person name="Goeker M."/>
        </authorList>
    </citation>
    <scope>NUCLEOTIDE SEQUENCE [LARGE SCALE GENOMIC DNA]</scope>
    <source>
        <strain evidence="4 6">DSM 20580</strain>
    </source>
</reference>
<dbReference type="GO" id="GO:0004519">
    <property type="term" value="F:endonuclease activity"/>
    <property type="evidence" value="ECO:0007669"/>
    <property type="project" value="UniProtKB-KW"/>
</dbReference>
<proteinExistence type="predicted"/>
<dbReference type="EMBL" id="SNZG01000029">
    <property type="protein sequence ID" value="TDR35759.1"/>
    <property type="molecule type" value="Genomic_DNA"/>
</dbReference>
<keyword evidence="4" id="KW-0378">Hydrolase</keyword>
<feature type="transmembrane region" description="Helical" evidence="1">
    <location>
        <begin position="107"/>
        <end position="128"/>
    </location>
</feature>
<dbReference type="Pfam" id="PF04471">
    <property type="entry name" value="Mrr_cat"/>
    <property type="match status" value="1"/>
</dbReference>
<dbReference type="AlphaFoldDB" id="A0A8B4QB44"/>
<dbReference type="InterPro" id="IPR007560">
    <property type="entry name" value="Restrct_endonuc_IV_Mrr"/>
</dbReference>
<dbReference type="RefSeq" id="WP_109350278.1">
    <property type="nucleotide sequence ID" value="NZ_BJUE01000025.1"/>
</dbReference>
<organism evidence="3 5">
    <name type="scientific">Kurthia zopfii</name>
    <dbReference type="NCBI Taxonomy" id="1650"/>
    <lineage>
        <taxon>Bacteria</taxon>
        <taxon>Bacillati</taxon>
        <taxon>Bacillota</taxon>
        <taxon>Bacilli</taxon>
        <taxon>Bacillales</taxon>
        <taxon>Caryophanaceae</taxon>
        <taxon>Kurthia</taxon>
    </lineage>
</organism>
<dbReference type="GO" id="GO:0009307">
    <property type="term" value="P:DNA restriction-modification system"/>
    <property type="evidence" value="ECO:0007669"/>
    <property type="project" value="InterPro"/>
</dbReference>
<sequence length="338" mass="39543">MSHMCEIHNKEQNQVLQEQKIVLYCPECAQENILEIIQLEDQIKLNKLELSTQKIENSREKFLRQIILGMIIALYIQVLPWIFSPFYNEIDSVGSYFLAVGASYQWMWTHGWVMMLSIIFVCLGLYNVKDAFSKLKSLPKTIGTEEPTKKDRSLAVKRFQASFRLNQANEFIQKIHKKYAEQKTTVTPVEVMTEYEMTLYYAKLIQHLGYRDVELTRPLESFGVSMIAKKDGIKASMMVIKDDSRLNHEVISRFGTGRAYFDCEEAIILAPKSINHDAEQFANELRIKCCNMKELEENLTSSKVDAWTQYLDEFTIKTDTDLKRYSMYEKERLIHFSE</sequence>
<keyword evidence="4" id="KW-0255">Endonuclease</keyword>
<name>A0A8B4QB44_9BACL</name>
<evidence type="ECO:0000256" key="1">
    <source>
        <dbReference type="SAM" id="Phobius"/>
    </source>
</evidence>
<evidence type="ECO:0000313" key="6">
    <source>
        <dbReference type="Proteomes" id="UP000294641"/>
    </source>
</evidence>